<dbReference type="Pfam" id="PF03564">
    <property type="entry name" value="DUF1759"/>
    <property type="match status" value="1"/>
</dbReference>
<reference evidence="2" key="1">
    <citation type="submission" date="2022-03" db="EMBL/GenBank/DDBJ databases">
        <authorList>
            <person name="Tunstrom K."/>
        </authorList>
    </citation>
    <scope>NUCLEOTIDE SEQUENCE</scope>
</reference>
<proteinExistence type="predicted"/>
<feature type="region of interest" description="Disordered" evidence="1">
    <location>
        <begin position="206"/>
        <end position="236"/>
    </location>
</feature>
<gene>
    <name evidence="2" type="ORF">EEDITHA_LOCUS13286</name>
</gene>
<organism evidence="2 3">
    <name type="scientific">Euphydryas editha</name>
    <name type="common">Edith's checkerspot</name>
    <dbReference type="NCBI Taxonomy" id="104508"/>
    <lineage>
        <taxon>Eukaryota</taxon>
        <taxon>Metazoa</taxon>
        <taxon>Ecdysozoa</taxon>
        <taxon>Arthropoda</taxon>
        <taxon>Hexapoda</taxon>
        <taxon>Insecta</taxon>
        <taxon>Pterygota</taxon>
        <taxon>Neoptera</taxon>
        <taxon>Endopterygota</taxon>
        <taxon>Lepidoptera</taxon>
        <taxon>Glossata</taxon>
        <taxon>Ditrysia</taxon>
        <taxon>Papilionoidea</taxon>
        <taxon>Nymphalidae</taxon>
        <taxon>Nymphalinae</taxon>
        <taxon>Euphydryas</taxon>
    </lineage>
</organism>
<keyword evidence="3" id="KW-1185">Reference proteome</keyword>
<name>A0AAU9UKC7_EUPED</name>
<comment type="caution">
    <text evidence="2">The sequence shown here is derived from an EMBL/GenBank/DDBJ whole genome shotgun (WGS) entry which is preliminary data.</text>
</comment>
<dbReference type="PANTHER" id="PTHR47331">
    <property type="entry name" value="PHD-TYPE DOMAIN-CONTAINING PROTEIN"/>
    <property type="match status" value="1"/>
</dbReference>
<dbReference type="Proteomes" id="UP001153954">
    <property type="component" value="Unassembled WGS sequence"/>
</dbReference>
<evidence type="ECO:0000313" key="2">
    <source>
        <dbReference type="EMBL" id="CAH2098139.1"/>
    </source>
</evidence>
<accession>A0AAU9UKC7</accession>
<dbReference type="EMBL" id="CAKOGL010000019">
    <property type="protein sequence ID" value="CAH2098139.1"/>
    <property type="molecule type" value="Genomic_DNA"/>
</dbReference>
<dbReference type="AlphaFoldDB" id="A0AAU9UKC7"/>
<evidence type="ECO:0000313" key="3">
    <source>
        <dbReference type="Proteomes" id="UP001153954"/>
    </source>
</evidence>
<protein>
    <recommendedName>
        <fullName evidence="4">Gag-pol polyprotein</fullName>
    </recommendedName>
</protein>
<evidence type="ECO:0000256" key="1">
    <source>
        <dbReference type="SAM" id="MobiDB-lite"/>
    </source>
</evidence>
<evidence type="ECO:0008006" key="4">
    <source>
        <dbReference type="Google" id="ProtNLM"/>
    </source>
</evidence>
<sequence length="493" mass="57197">MTRFFFNYETKYNQIKKEIKSRMWSSSFKERSIPQMDIPMFYGNYHQWMSFKDLFCETIHSYKSMSNAQKRLFLKGKLRGEAEKLTQHLRISADNYQICWDLLNKRYNNVRLIFNSQINILLSVPTMPHQTAAQIKKLHDTTMECLNAIKAMGIDIANWDPLMVYILSQKLDTQTHQDYIESLSKPRDLPSLSEFLNFSETKFKSLESSKRRQDPERPNYYKKADKKPLQPYTPINKEQNFNNKNYQASYTAKINHSTTKPLFNISQSKCLVCDNYHALFKCKTFLNFTPDVKLKTIVKHKLCKNCLICHVDNECNSSKRCRVCNDAHNSILHEAYVTPIEPSTSLGILNKQHRSEQKSVLVSKIPQEVTPKLLATAKINILASDGRYLTCPRRSLCGGLTYNRKCSTTALFTPYKKELYVIYPNESSWPRLDKIILADPEFYLSHPIDKILSVDVYELIILPGLIRQDASQLQPIAQSGQFRRFSGPSIDSG</sequence>
<dbReference type="InterPro" id="IPR005312">
    <property type="entry name" value="DUF1759"/>
</dbReference>
<feature type="compositionally biased region" description="Basic and acidic residues" evidence="1">
    <location>
        <begin position="206"/>
        <end position="228"/>
    </location>
</feature>